<dbReference type="AlphaFoldDB" id="A0A5E7ASG1"/>
<evidence type="ECO:0000313" key="1">
    <source>
        <dbReference type="EMBL" id="VVN81539.1"/>
    </source>
</evidence>
<gene>
    <name evidence="1" type="ORF">PS710_01159</name>
</gene>
<evidence type="ECO:0000313" key="2">
    <source>
        <dbReference type="Proteomes" id="UP000381093"/>
    </source>
</evidence>
<accession>A0A5E7ASG1</accession>
<protein>
    <submittedName>
        <fullName evidence="1">Uncharacterized protein</fullName>
    </submittedName>
</protein>
<reference evidence="1 2" key="1">
    <citation type="submission" date="2019-09" db="EMBL/GenBank/DDBJ databases">
        <authorList>
            <person name="Chandra G."/>
            <person name="Truman W A."/>
        </authorList>
    </citation>
    <scope>NUCLEOTIDE SEQUENCE [LARGE SCALE GENOMIC DNA]</scope>
    <source>
        <strain evidence="1">PS710</strain>
    </source>
</reference>
<organism evidence="1 2">
    <name type="scientific">Pseudomonas fluorescens</name>
    <dbReference type="NCBI Taxonomy" id="294"/>
    <lineage>
        <taxon>Bacteria</taxon>
        <taxon>Pseudomonadati</taxon>
        <taxon>Pseudomonadota</taxon>
        <taxon>Gammaproteobacteria</taxon>
        <taxon>Pseudomonadales</taxon>
        <taxon>Pseudomonadaceae</taxon>
        <taxon>Pseudomonas</taxon>
    </lineage>
</organism>
<proteinExistence type="predicted"/>
<dbReference type="RefSeq" id="WP_224794231.1">
    <property type="nucleotide sequence ID" value="NZ_CABVHW010000002.1"/>
</dbReference>
<dbReference type="Proteomes" id="UP000381093">
    <property type="component" value="Unassembled WGS sequence"/>
</dbReference>
<name>A0A5E7ASG1_PSEFL</name>
<sequence length="56" mass="6716">MSSVKEHFFELQQQRCIEWIKQVYGVDIDEDDERWAELAAEYSAMLDAEEEEAEFQ</sequence>
<dbReference type="EMBL" id="CABVHW010000002">
    <property type="protein sequence ID" value="VVN81539.1"/>
    <property type="molecule type" value="Genomic_DNA"/>
</dbReference>